<dbReference type="FunFam" id="3.30.200.20:FF:000004">
    <property type="entry name" value="Calcium-dependent protein kinase 1"/>
    <property type="match status" value="1"/>
</dbReference>
<dbReference type="AlphaFoldDB" id="A0A843VL51"/>
<dbReference type="Gene3D" id="1.10.510.10">
    <property type="entry name" value="Transferase(Phosphotransferase) domain 1"/>
    <property type="match status" value="1"/>
</dbReference>
<evidence type="ECO:0000256" key="1">
    <source>
        <dbReference type="ARBA" id="ARBA00006234"/>
    </source>
</evidence>
<evidence type="ECO:0000256" key="11">
    <source>
        <dbReference type="ARBA" id="ARBA00024334"/>
    </source>
</evidence>
<dbReference type="Pfam" id="PF13499">
    <property type="entry name" value="EF-hand_7"/>
    <property type="match status" value="2"/>
</dbReference>
<evidence type="ECO:0000256" key="10">
    <source>
        <dbReference type="ARBA" id="ARBA00022840"/>
    </source>
</evidence>
<evidence type="ECO:0000256" key="16">
    <source>
        <dbReference type="SAM" id="MobiDB-lite"/>
    </source>
</evidence>
<dbReference type="OrthoDB" id="40902at2759"/>
<evidence type="ECO:0000256" key="7">
    <source>
        <dbReference type="ARBA" id="ARBA00022741"/>
    </source>
</evidence>
<keyword evidence="5" id="KW-0479">Metal-binding</keyword>
<protein>
    <recommendedName>
        <fullName evidence="2">non-specific serine/threonine protein kinase</fullName>
        <ecNumber evidence="2">2.7.11.1</ecNumber>
    </recommendedName>
</protein>
<dbReference type="GO" id="GO:0005524">
    <property type="term" value="F:ATP binding"/>
    <property type="evidence" value="ECO:0007669"/>
    <property type="project" value="UniProtKB-UniRule"/>
</dbReference>
<feature type="domain" description="EF-hand" evidence="18">
    <location>
        <begin position="472"/>
        <end position="507"/>
    </location>
</feature>
<dbReference type="SUPFAM" id="SSF56112">
    <property type="entry name" value="Protein kinase-like (PK-like)"/>
    <property type="match status" value="1"/>
</dbReference>
<evidence type="ECO:0000256" key="3">
    <source>
        <dbReference type="ARBA" id="ARBA00022527"/>
    </source>
</evidence>
<evidence type="ECO:0000313" key="20">
    <source>
        <dbReference type="Proteomes" id="UP000652761"/>
    </source>
</evidence>
<organism evidence="19 20">
    <name type="scientific">Colocasia esculenta</name>
    <name type="common">Wild taro</name>
    <name type="synonym">Arum esculentum</name>
    <dbReference type="NCBI Taxonomy" id="4460"/>
    <lineage>
        <taxon>Eukaryota</taxon>
        <taxon>Viridiplantae</taxon>
        <taxon>Streptophyta</taxon>
        <taxon>Embryophyta</taxon>
        <taxon>Tracheophyta</taxon>
        <taxon>Spermatophyta</taxon>
        <taxon>Magnoliopsida</taxon>
        <taxon>Liliopsida</taxon>
        <taxon>Araceae</taxon>
        <taxon>Aroideae</taxon>
        <taxon>Colocasieae</taxon>
        <taxon>Colocasia</taxon>
    </lineage>
</organism>
<comment type="caution">
    <text evidence="19">The sequence shown here is derived from an EMBL/GenBank/DDBJ whole genome shotgun (WGS) entry which is preliminary data.</text>
</comment>
<dbReference type="InterPro" id="IPR000719">
    <property type="entry name" value="Prot_kinase_dom"/>
</dbReference>
<evidence type="ECO:0000256" key="6">
    <source>
        <dbReference type="ARBA" id="ARBA00022737"/>
    </source>
</evidence>
<evidence type="ECO:0000313" key="19">
    <source>
        <dbReference type="EMBL" id="MQL95117.1"/>
    </source>
</evidence>
<dbReference type="PROSITE" id="PS00107">
    <property type="entry name" value="PROTEIN_KINASE_ATP"/>
    <property type="match status" value="1"/>
</dbReference>
<feature type="domain" description="EF-hand" evidence="18">
    <location>
        <begin position="508"/>
        <end position="543"/>
    </location>
</feature>
<dbReference type="Proteomes" id="UP000652761">
    <property type="component" value="Unassembled WGS sequence"/>
</dbReference>
<name>A0A843VL51_COLES</name>
<feature type="domain" description="EF-hand" evidence="18">
    <location>
        <begin position="400"/>
        <end position="435"/>
    </location>
</feature>
<dbReference type="InterPro" id="IPR008271">
    <property type="entry name" value="Ser/Thr_kinase_AS"/>
</dbReference>
<evidence type="ECO:0000256" key="9">
    <source>
        <dbReference type="ARBA" id="ARBA00022837"/>
    </source>
</evidence>
<comment type="catalytic activity">
    <reaction evidence="12">
        <text>L-threonyl-[protein] + ATP = O-phospho-L-threonyl-[protein] + ADP + H(+)</text>
        <dbReference type="Rhea" id="RHEA:46608"/>
        <dbReference type="Rhea" id="RHEA-COMP:11060"/>
        <dbReference type="Rhea" id="RHEA-COMP:11605"/>
        <dbReference type="ChEBI" id="CHEBI:15378"/>
        <dbReference type="ChEBI" id="CHEBI:30013"/>
        <dbReference type="ChEBI" id="CHEBI:30616"/>
        <dbReference type="ChEBI" id="CHEBI:61977"/>
        <dbReference type="ChEBI" id="CHEBI:456216"/>
        <dbReference type="EC" id="2.7.11.1"/>
    </reaction>
</comment>
<comment type="function">
    <text evidence="14">CIPK serine-threonine protein kinases interact with CBL proteins. Binding of a CBL protein to the regulatory NAF domain of CIPK protein lead to the activation of the kinase in a calcium-dependent manner.</text>
</comment>
<evidence type="ECO:0000256" key="8">
    <source>
        <dbReference type="ARBA" id="ARBA00022777"/>
    </source>
</evidence>
<keyword evidence="8" id="KW-0418">Kinase</keyword>
<feature type="binding site" evidence="15">
    <location>
        <position position="105"/>
    </location>
    <ligand>
        <name>ATP</name>
        <dbReference type="ChEBI" id="CHEBI:30616"/>
    </ligand>
</feature>
<feature type="domain" description="Protein kinase" evidence="17">
    <location>
        <begin position="76"/>
        <end position="368"/>
    </location>
</feature>
<evidence type="ECO:0000256" key="5">
    <source>
        <dbReference type="ARBA" id="ARBA00022723"/>
    </source>
</evidence>
<comment type="similarity">
    <text evidence="11">Belongs to the protein kinase superfamily. Ser/Thr protein kinase family. CDPK subfamily.</text>
</comment>
<dbReference type="PROSITE" id="PS50011">
    <property type="entry name" value="PROTEIN_KINASE_DOM"/>
    <property type="match status" value="1"/>
</dbReference>
<dbReference type="Gene3D" id="1.10.238.10">
    <property type="entry name" value="EF-hand"/>
    <property type="match status" value="2"/>
</dbReference>
<dbReference type="InterPro" id="IPR011992">
    <property type="entry name" value="EF-hand-dom_pair"/>
</dbReference>
<proteinExistence type="inferred from homology"/>
<keyword evidence="6" id="KW-0677">Repeat</keyword>
<sequence length="574" mass="64211">MGNRCCPCLTPVTEEPVGKEQQGNKGKEGKQHKGRRGKERRPNPFADDVPSGPRPIQVLKDVVPLHSGGVRVGDKYVLGRELGRGEFGVTYLCTDRETREALACKSISKRKLRTAVDVEDVRREVAIMSALPDHPNIVRLRAAYEDADAVHLVMELCEGGELFDRIVARGHYSERAAAAVMRTIAEVVRMCHAHGVMHRDLKPENFLYADRKENSQLKAIDFGLSVFFRPSERFSEIVGSPYYMAPEVLRRNYGPEVDIWSAGVILYILLCGVPPFWAEQQDSILICGMMTCIVVIGRGRPVTGLAETEQGVARAILRGAIDFKREPWPQISDSAKNLVRQMLDPDPKCRLTAQQVLGSSLDVSTPNIIKATGHCHLILSILPPEGLTDAHVIAEHLSVEEVEVIRDMFKLMDTDNNGKITFEELKAGLQKVGSQLDEPEMKMLMETADVDGNGILDYGEFVAVSIHLQRMENDDHFRRAFTFFDKDGSGYIEADELSAALIDESGQTDAEVVEDILREVDTDKDGRISYEEFITMMKAGTDWRKASRQYSRERFKSLSMNLMKDGLLKAEIDS</sequence>
<evidence type="ECO:0000259" key="17">
    <source>
        <dbReference type="PROSITE" id="PS50011"/>
    </source>
</evidence>
<dbReference type="GO" id="GO:0004674">
    <property type="term" value="F:protein serine/threonine kinase activity"/>
    <property type="evidence" value="ECO:0007669"/>
    <property type="project" value="UniProtKB-KW"/>
</dbReference>
<reference evidence="19" key="1">
    <citation type="submission" date="2017-07" db="EMBL/GenBank/DDBJ databases">
        <title>Taro Niue Genome Assembly and Annotation.</title>
        <authorList>
            <person name="Atibalentja N."/>
            <person name="Keating K."/>
            <person name="Fields C.J."/>
        </authorList>
    </citation>
    <scope>NUCLEOTIDE SEQUENCE</scope>
    <source>
        <strain evidence="19">Niue_2</strain>
        <tissue evidence="19">Leaf</tissue>
    </source>
</reference>
<comment type="catalytic activity">
    <reaction evidence="13">
        <text>L-seryl-[protein] + ATP = O-phospho-L-seryl-[protein] + ADP + H(+)</text>
        <dbReference type="Rhea" id="RHEA:17989"/>
        <dbReference type="Rhea" id="RHEA-COMP:9863"/>
        <dbReference type="Rhea" id="RHEA-COMP:11604"/>
        <dbReference type="ChEBI" id="CHEBI:15378"/>
        <dbReference type="ChEBI" id="CHEBI:29999"/>
        <dbReference type="ChEBI" id="CHEBI:30616"/>
        <dbReference type="ChEBI" id="CHEBI:83421"/>
        <dbReference type="ChEBI" id="CHEBI:456216"/>
        <dbReference type="EC" id="2.7.11.1"/>
    </reaction>
</comment>
<evidence type="ECO:0000256" key="4">
    <source>
        <dbReference type="ARBA" id="ARBA00022679"/>
    </source>
</evidence>
<dbReference type="FunFam" id="1.10.238.10:FF:000050">
    <property type="entry name" value="Calcium-dependent protein kinase 7"/>
    <property type="match status" value="1"/>
</dbReference>
<dbReference type="FunFam" id="1.10.510.10:FF:000571">
    <property type="entry name" value="Maternal embryonic leucine zipper kinase"/>
    <property type="match status" value="1"/>
</dbReference>
<dbReference type="EC" id="2.7.11.1" evidence="2"/>
<dbReference type="PANTHER" id="PTHR24349">
    <property type="entry name" value="SERINE/THREONINE-PROTEIN KINASE"/>
    <property type="match status" value="1"/>
</dbReference>
<accession>A0A843VL51</accession>
<dbReference type="InterPro" id="IPR017441">
    <property type="entry name" value="Protein_kinase_ATP_BS"/>
</dbReference>
<feature type="domain" description="EF-hand" evidence="18">
    <location>
        <begin position="436"/>
        <end position="471"/>
    </location>
</feature>
<keyword evidence="20" id="KW-1185">Reference proteome</keyword>
<dbReference type="PROSITE" id="PS00108">
    <property type="entry name" value="PROTEIN_KINASE_ST"/>
    <property type="match status" value="1"/>
</dbReference>
<keyword evidence="3" id="KW-0723">Serine/threonine-protein kinase</keyword>
<evidence type="ECO:0000259" key="18">
    <source>
        <dbReference type="PROSITE" id="PS50222"/>
    </source>
</evidence>
<feature type="region of interest" description="Disordered" evidence="16">
    <location>
        <begin position="1"/>
        <end position="54"/>
    </location>
</feature>
<keyword evidence="7 15" id="KW-0547">Nucleotide-binding</keyword>
<dbReference type="InterPro" id="IPR050205">
    <property type="entry name" value="CDPK_Ser/Thr_kinases"/>
</dbReference>
<dbReference type="PROSITE" id="PS50222">
    <property type="entry name" value="EF_HAND_2"/>
    <property type="match status" value="4"/>
</dbReference>
<dbReference type="GO" id="GO:0005509">
    <property type="term" value="F:calcium ion binding"/>
    <property type="evidence" value="ECO:0007669"/>
    <property type="project" value="InterPro"/>
</dbReference>
<evidence type="ECO:0000256" key="2">
    <source>
        <dbReference type="ARBA" id="ARBA00012513"/>
    </source>
</evidence>
<dbReference type="InterPro" id="IPR002048">
    <property type="entry name" value="EF_hand_dom"/>
</dbReference>
<dbReference type="InterPro" id="IPR011009">
    <property type="entry name" value="Kinase-like_dom_sf"/>
</dbReference>
<dbReference type="SUPFAM" id="SSF47473">
    <property type="entry name" value="EF-hand"/>
    <property type="match status" value="1"/>
</dbReference>
<dbReference type="SMART" id="SM00054">
    <property type="entry name" value="EFh"/>
    <property type="match status" value="4"/>
</dbReference>
<dbReference type="SMART" id="SM00220">
    <property type="entry name" value="S_TKc"/>
    <property type="match status" value="1"/>
</dbReference>
<dbReference type="EMBL" id="NMUH01001755">
    <property type="protein sequence ID" value="MQL95117.1"/>
    <property type="molecule type" value="Genomic_DNA"/>
</dbReference>
<dbReference type="CDD" id="cd05117">
    <property type="entry name" value="STKc_CAMK"/>
    <property type="match status" value="1"/>
</dbReference>
<evidence type="ECO:0000256" key="12">
    <source>
        <dbReference type="ARBA" id="ARBA00047899"/>
    </source>
</evidence>
<dbReference type="Pfam" id="PF00069">
    <property type="entry name" value="Pkinase"/>
    <property type="match status" value="1"/>
</dbReference>
<dbReference type="Gene3D" id="3.30.200.20">
    <property type="entry name" value="Phosphorylase Kinase, domain 1"/>
    <property type="match status" value="1"/>
</dbReference>
<keyword evidence="10 15" id="KW-0067">ATP-binding</keyword>
<keyword evidence="9" id="KW-0106">Calcium</keyword>
<keyword evidence="4" id="KW-0808">Transferase</keyword>
<evidence type="ECO:0000256" key="13">
    <source>
        <dbReference type="ARBA" id="ARBA00048679"/>
    </source>
</evidence>
<dbReference type="PROSITE" id="PS00018">
    <property type="entry name" value="EF_HAND_1"/>
    <property type="match status" value="4"/>
</dbReference>
<evidence type="ECO:0000256" key="14">
    <source>
        <dbReference type="ARBA" id="ARBA00058225"/>
    </source>
</evidence>
<comment type="similarity">
    <text evidence="1">Belongs to the protein kinase superfamily. CAMK Ser/Thr protein kinase family. SNF1 subfamily.</text>
</comment>
<dbReference type="InterPro" id="IPR018247">
    <property type="entry name" value="EF_Hand_1_Ca_BS"/>
</dbReference>
<evidence type="ECO:0000256" key="15">
    <source>
        <dbReference type="PROSITE-ProRule" id="PRU10141"/>
    </source>
</evidence>
<gene>
    <name evidence="19" type="ORF">Taro_027781</name>
</gene>